<proteinExistence type="predicted"/>
<accession>A0A9P3URE6</accession>
<comment type="caution">
    <text evidence="2">The sequence shown here is derived from an EMBL/GenBank/DDBJ whole genome shotgun (WGS) entry which is preliminary data.</text>
</comment>
<organism evidence="2 3">
    <name type="scientific">Lyophyllum shimeji</name>
    <name type="common">Hon-shimeji</name>
    <name type="synonym">Tricholoma shimeji</name>
    <dbReference type="NCBI Taxonomy" id="47721"/>
    <lineage>
        <taxon>Eukaryota</taxon>
        <taxon>Fungi</taxon>
        <taxon>Dikarya</taxon>
        <taxon>Basidiomycota</taxon>
        <taxon>Agaricomycotina</taxon>
        <taxon>Agaricomycetes</taxon>
        <taxon>Agaricomycetidae</taxon>
        <taxon>Agaricales</taxon>
        <taxon>Tricholomatineae</taxon>
        <taxon>Lyophyllaceae</taxon>
        <taxon>Lyophyllum</taxon>
    </lineage>
</organism>
<protein>
    <recommendedName>
        <fullName evidence="1">Tse2 ADP-ribosyltransferase toxin domain-containing protein</fullName>
    </recommendedName>
</protein>
<dbReference type="EMBL" id="BRPK01000009">
    <property type="protein sequence ID" value="GLB41245.1"/>
    <property type="molecule type" value="Genomic_DNA"/>
</dbReference>
<dbReference type="OrthoDB" id="10266325at2759"/>
<evidence type="ECO:0000313" key="2">
    <source>
        <dbReference type="EMBL" id="GLB41245.1"/>
    </source>
</evidence>
<dbReference type="InterPro" id="IPR041018">
    <property type="entry name" value="ADPRTs_Tse2"/>
</dbReference>
<dbReference type="AlphaFoldDB" id="A0A9P3URE6"/>
<dbReference type="Pfam" id="PF18648">
    <property type="entry name" value="ADPRTs_Tse2"/>
    <property type="match status" value="1"/>
</dbReference>
<sequence length="121" mass="13950">MKLGRYSFDLKVKDGLVLPYEGNDFEGPNGCSLRPPASPMFQEVVRNFRGRNILISILPQGTPLPPSLTILHEHTDHYSIQTTRPIKLSALNKELTEFFDAHARFMEKEQFHREYPFSPFS</sequence>
<feature type="domain" description="Tse2 ADP-ribosyltransferase toxin" evidence="1">
    <location>
        <begin position="4"/>
        <end position="111"/>
    </location>
</feature>
<evidence type="ECO:0000259" key="1">
    <source>
        <dbReference type="Pfam" id="PF18648"/>
    </source>
</evidence>
<dbReference type="Proteomes" id="UP001063166">
    <property type="component" value="Unassembled WGS sequence"/>
</dbReference>
<gene>
    <name evidence="2" type="ORF">LshimejAT787_0904600</name>
</gene>
<name>A0A9P3URE6_LYOSH</name>
<evidence type="ECO:0000313" key="3">
    <source>
        <dbReference type="Proteomes" id="UP001063166"/>
    </source>
</evidence>
<reference evidence="2" key="1">
    <citation type="submission" date="2022-07" db="EMBL/GenBank/DDBJ databases">
        <title>The genome of Lyophyllum shimeji provides insight into the initial evolution of ectomycorrhizal fungal genome.</title>
        <authorList>
            <person name="Kobayashi Y."/>
            <person name="Shibata T."/>
            <person name="Hirakawa H."/>
            <person name="Shigenobu S."/>
            <person name="Nishiyama T."/>
            <person name="Yamada A."/>
            <person name="Hasebe M."/>
            <person name="Kawaguchi M."/>
        </authorList>
    </citation>
    <scope>NUCLEOTIDE SEQUENCE</scope>
    <source>
        <strain evidence="2">AT787</strain>
    </source>
</reference>
<keyword evidence="3" id="KW-1185">Reference proteome</keyword>